<name>A0A3B6VTX3_BRAHO</name>
<keyword evidence="4" id="KW-0807">Transducer</keyword>
<dbReference type="Pfam" id="PF22673">
    <property type="entry name" value="MCP-like_PDC_1"/>
    <property type="match status" value="1"/>
</dbReference>
<feature type="transmembrane region" description="Helical" evidence="5">
    <location>
        <begin position="321"/>
        <end position="341"/>
    </location>
</feature>
<evidence type="ECO:0000313" key="8">
    <source>
        <dbReference type="Proteomes" id="UP000092328"/>
    </source>
</evidence>
<dbReference type="InterPro" id="IPR004089">
    <property type="entry name" value="MCPsignal_dom"/>
</dbReference>
<dbReference type="AlphaFoldDB" id="A0A3B6VTX3"/>
<evidence type="ECO:0000256" key="2">
    <source>
        <dbReference type="ARBA" id="ARBA00022500"/>
    </source>
</evidence>
<comment type="subcellular location">
    <subcellularLocation>
        <location evidence="1">Membrane</location>
    </subcellularLocation>
</comment>
<evidence type="ECO:0000256" key="1">
    <source>
        <dbReference type="ARBA" id="ARBA00004370"/>
    </source>
</evidence>
<dbReference type="KEGG" id="bhd:BHYOB78_10945"/>
<keyword evidence="5" id="KW-1133">Transmembrane helix</keyword>
<dbReference type="Gene3D" id="3.30.450.20">
    <property type="entry name" value="PAS domain"/>
    <property type="match status" value="2"/>
</dbReference>
<evidence type="ECO:0000256" key="5">
    <source>
        <dbReference type="SAM" id="Phobius"/>
    </source>
</evidence>
<dbReference type="SUPFAM" id="SSF103190">
    <property type="entry name" value="Sensory domain-like"/>
    <property type="match status" value="1"/>
</dbReference>
<evidence type="ECO:0000313" key="7">
    <source>
        <dbReference type="EMBL" id="ANN64367.1"/>
    </source>
</evidence>
<accession>A0A3B6VTX3</accession>
<dbReference type="PROSITE" id="PS50111">
    <property type="entry name" value="CHEMOTAXIS_TRANSDUC_2"/>
    <property type="match status" value="1"/>
</dbReference>
<sequence>MLKKLNLNIKISLVILLPLIIMLIISNIVNIIYVRKSTIKLIYSVLDNKAKYEVVMLKSFMYKDAEHIMGLANTLSGFYNDNILDRNFYEKTSYNFLNNLPNRVNGLLIAFEPNIIGNDNDYINSEKYGVSGGRFNYYLSRDNDTIKGNYFDNKIFQEKHYTETLKSGELYITDVYSSPLHNNAMIYTWSVPIKSGNRTIGVISIDVLIESIYDILENIKLFKGTTTTLFDNSGFIVYDSDKKEYIFKELHDIYPYYRVHNVFENIINGKNVLFQNFSGTLKKYYTYSFTPMEITKNKYWGLKVTAPDDEVLRESNIIRNVMISISLMIIIIISIIVPIIIKTKVSNLIKVLANDITSMSQGDLTVEIPKGFEKRYDEWGDIARGWTKAMYNFNNIINTVKHSAEQVSTAANQVLVGNNDLSQRTETQASSLEETAASMNEMASAIKESAESVSQSTSMVSDAKESLNKAGVIIEDSVNKMNDVYEASAKIMDITKLIEGIAFQTNILALNASVEAARAGDQGRGFAVVASEVRNLAQNTQESVKSITSLITDSNDKIKLAASSVQESQTIFNEILEKMDRDSSIMDRINIAAQEQEKGIDQVNAAISNMDASVQKNAALVSEAASASESLLGEANDLLKAIAYFNLKND</sequence>
<dbReference type="InterPro" id="IPR029151">
    <property type="entry name" value="Sensor-like_sf"/>
</dbReference>
<dbReference type="PANTHER" id="PTHR43531:SF11">
    <property type="entry name" value="METHYL-ACCEPTING CHEMOTAXIS PROTEIN 3"/>
    <property type="match status" value="1"/>
</dbReference>
<feature type="transmembrane region" description="Helical" evidence="5">
    <location>
        <begin position="12"/>
        <end position="34"/>
    </location>
</feature>
<dbReference type="Pfam" id="PF00015">
    <property type="entry name" value="MCPsignal"/>
    <property type="match status" value="1"/>
</dbReference>
<dbReference type="OrthoDB" id="304712at2"/>
<protein>
    <submittedName>
        <fullName evidence="7">Chemotaxis protein</fullName>
    </submittedName>
</protein>
<keyword evidence="5" id="KW-0812">Transmembrane</keyword>
<dbReference type="Proteomes" id="UP000092328">
    <property type="component" value="Chromosome"/>
</dbReference>
<dbReference type="GO" id="GO:0006935">
    <property type="term" value="P:chemotaxis"/>
    <property type="evidence" value="ECO:0007669"/>
    <property type="project" value="UniProtKB-KW"/>
</dbReference>
<feature type="domain" description="Methyl-accepting transducer" evidence="6">
    <location>
        <begin position="403"/>
        <end position="632"/>
    </location>
</feature>
<evidence type="ECO:0000256" key="3">
    <source>
        <dbReference type="ARBA" id="ARBA00029447"/>
    </source>
</evidence>
<evidence type="ECO:0000259" key="6">
    <source>
        <dbReference type="PROSITE" id="PS50111"/>
    </source>
</evidence>
<comment type="similarity">
    <text evidence="3">Belongs to the methyl-accepting chemotaxis (MCP) protein family.</text>
</comment>
<dbReference type="RefSeq" id="WP_020063950.1">
    <property type="nucleotide sequence ID" value="NZ_CP015910.2"/>
</dbReference>
<dbReference type="CDD" id="cd12913">
    <property type="entry name" value="PDC1_MCP_like"/>
    <property type="match status" value="1"/>
</dbReference>
<dbReference type="CDD" id="cd11386">
    <property type="entry name" value="MCP_signal"/>
    <property type="match status" value="1"/>
</dbReference>
<proteinExistence type="inferred from homology"/>
<keyword evidence="5" id="KW-0472">Membrane</keyword>
<dbReference type="PANTHER" id="PTHR43531">
    <property type="entry name" value="PROTEIN ICFG"/>
    <property type="match status" value="1"/>
</dbReference>
<reference evidence="8" key="2">
    <citation type="journal article" date="2017" name="Genome Announc.">
        <title>Correction for Mirajkar et al., Complete Genome Sequence of Brachyspira hyodysenteriae Type Strain B78 (ATCC 27164).</title>
        <authorList>
            <person name="Mirajkar N.S."/>
            <person name="Johnson T.J."/>
            <person name="Gebhart C.J."/>
        </authorList>
    </citation>
    <scope>NUCLEOTIDE SEQUENCE [LARGE SCALE GENOMIC DNA]</scope>
    <source>
        <strain evidence="8">B78</strain>
    </source>
</reference>
<keyword evidence="2" id="KW-0145">Chemotaxis</keyword>
<dbReference type="SMART" id="SM00283">
    <property type="entry name" value="MA"/>
    <property type="match status" value="1"/>
</dbReference>
<dbReference type="Gene3D" id="1.10.287.950">
    <property type="entry name" value="Methyl-accepting chemotaxis protein"/>
    <property type="match status" value="1"/>
</dbReference>
<dbReference type="GO" id="GO:0007165">
    <property type="term" value="P:signal transduction"/>
    <property type="evidence" value="ECO:0007669"/>
    <property type="project" value="UniProtKB-KW"/>
</dbReference>
<keyword evidence="8" id="KW-1185">Reference proteome</keyword>
<dbReference type="EMBL" id="CP015910">
    <property type="protein sequence ID" value="ANN64367.1"/>
    <property type="molecule type" value="Genomic_DNA"/>
</dbReference>
<dbReference type="GO" id="GO:0016020">
    <property type="term" value="C:membrane"/>
    <property type="evidence" value="ECO:0007669"/>
    <property type="project" value="UniProtKB-SubCell"/>
</dbReference>
<reference evidence="8" key="1">
    <citation type="journal article" date="2016" name="Genome Announc.">
        <title>Complete Genome Sequence of Brachyspira hyodysenteriae Type Strain B78 (ATCC 27164).</title>
        <authorList>
            <person name="Mirajkar N.S."/>
            <person name="Johnson T.J."/>
            <person name="Gebhart C.J."/>
        </authorList>
    </citation>
    <scope>NUCLEOTIDE SEQUENCE [LARGE SCALE GENOMIC DNA]</scope>
    <source>
        <strain evidence="8">B78</strain>
    </source>
</reference>
<dbReference type="SUPFAM" id="SSF58104">
    <property type="entry name" value="Methyl-accepting chemotaxis protein (MCP) signaling domain"/>
    <property type="match status" value="1"/>
</dbReference>
<dbReference type="FunFam" id="1.10.287.950:FF:000001">
    <property type="entry name" value="Methyl-accepting chemotaxis sensory transducer"/>
    <property type="match status" value="1"/>
</dbReference>
<dbReference type="InterPro" id="IPR051310">
    <property type="entry name" value="MCP_chemotaxis"/>
</dbReference>
<gene>
    <name evidence="7" type="ORF">BHYOB78_10945</name>
</gene>
<organism evidence="7 8">
    <name type="scientific">Brachyspira hyodysenteriae ATCC 27164</name>
    <dbReference type="NCBI Taxonomy" id="1266923"/>
    <lineage>
        <taxon>Bacteria</taxon>
        <taxon>Pseudomonadati</taxon>
        <taxon>Spirochaetota</taxon>
        <taxon>Spirochaetia</taxon>
        <taxon>Brachyspirales</taxon>
        <taxon>Brachyspiraceae</taxon>
        <taxon>Brachyspira</taxon>
    </lineage>
</organism>
<evidence type="ECO:0000256" key="4">
    <source>
        <dbReference type="PROSITE-ProRule" id="PRU00284"/>
    </source>
</evidence>